<accession>A0AB34Q5B5</accession>
<gene>
    <name evidence="1" type="ORF">NY98_19105</name>
</gene>
<dbReference type="KEGG" id="xfu:XFF4834R_chr03150"/>
<evidence type="ECO:0000313" key="1">
    <source>
        <dbReference type="EMBL" id="KGU50735.1"/>
    </source>
</evidence>
<reference evidence="2" key="1">
    <citation type="submission" date="2015-04" db="EMBL/GenBank/DDBJ databases">
        <title>Genome sequencing of pathogens of bean.</title>
        <authorList>
            <person name="Harrison J."/>
            <person name="Aritua V."/>
            <person name="Sapp M."/>
            <person name="Smith J."/>
            <person name="Studholme D.J."/>
        </authorList>
    </citation>
    <scope>NUCLEOTIDE SEQUENCE [LARGE SCALE GENOMIC DNA]</scope>
    <source>
        <strain evidence="2">NCPPB 1058</strain>
    </source>
</reference>
<dbReference type="EMBL" id="JSEY02000074">
    <property type="protein sequence ID" value="KGU50735.1"/>
    <property type="molecule type" value="Genomic_DNA"/>
</dbReference>
<name>A0AB34Q5B5_XANCI</name>
<proteinExistence type="predicted"/>
<comment type="caution">
    <text evidence="1">The sequence shown here is derived from an EMBL/GenBank/DDBJ whole genome shotgun (WGS) entry which is preliminary data.</text>
</comment>
<protein>
    <submittedName>
        <fullName evidence="1">Uncharacterized protein</fullName>
    </submittedName>
</protein>
<dbReference type="Proteomes" id="UP000030585">
    <property type="component" value="Unassembled WGS sequence"/>
</dbReference>
<dbReference type="RefSeq" id="WP_022557993.1">
    <property type="nucleotide sequence ID" value="NZ_CP029267.1"/>
</dbReference>
<sequence>MDAIHIFAIEVLLKEILKEVSVRVVAAYSGDVSKAVTILLRKRAYQMARPSFPDYVDHNEPKIALELLVYMVNERPLTLSATVEAALARLCAVYGFRP</sequence>
<dbReference type="AlphaFoldDB" id="A0AB34Q5B5"/>
<organism evidence="1 2">
    <name type="scientific">Xanthomonas citri pv. fuscans</name>
    <dbReference type="NCBI Taxonomy" id="366649"/>
    <lineage>
        <taxon>Bacteria</taxon>
        <taxon>Pseudomonadati</taxon>
        <taxon>Pseudomonadota</taxon>
        <taxon>Gammaproteobacteria</taxon>
        <taxon>Lysobacterales</taxon>
        <taxon>Lysobacteraceae</taxon>
        <taxon>Xanthomonas</taxon>
    </lineage>
</organism>
<evidence type="ECO:0000313" key="2">
    <source>
        <dbReference type="Proteomes" id="UP000030585"/>
    </source>
</evidence>